<keyword evidence="3" id="KW-1185">Reference proteome</keyword>
<feature type="region of interest" description="Disordered" evidence="1">
    <location>
        <begin position="327"/>
        <end position="354"/>
    </location>
</feature>
<name>A0AAD8PE21_BABGI</name>
<reference evidence="2" key="1">
    <citation type="submission" date="2023-08" db="EMBL/GenBank/DDBJ databases">
        <title>Draft sequence of the Babesia gibsoni genome.</title>
        <authorList>
            <person name="Yamagishi J.Y."/>
            <person name="Xuan X.X."/>
        </authorList>
    </citation>
    <scope>NUCLEOTIDE SEQUENCE</scope>
    <source>
        <strain evidence="2">Azabu</strain>
    </source>
</reference>
<gene>
    <name evidence="2" type="ORF">BgAZ_305600</name>
</gene>
<feature type="compositionally biased region" description="Polar residues" evidence="1">
    <location>
        <begin position="529"/>
        <end position="542"/>
    </location>
</feature>
<evidence type="ECO:0000256" key="1">
    <source>
        <dbReference type="SAM" id="MobiDB-lite"/>
    </source>
</evidence>
<organism evidence="2 3">
    <name type="scientific">Babesia gibsoni</name>
    <dbReference type="NCBI Taxonomy" id="33632"/>
    <lineage>
        <taxon>Eukaryota</taxon>
        <taxon>Sar</taxon>
        <taxon>Alveolata</taxon>
        <taxon>Apicomplexa</taxon>
        <taxon>Aconoidasida</taxon>
        <taxon>Piroplasmida</taxon>
        <taxon>Babesiidae</taxon>
        <taxon>Babesia</taxon>
    </lineage>
</organism>
<sequence length="603" mass="66610">MDEKQGGYSSSRFVFELEVDSIDLNVDSHVDISLLWIAGTQRSQTSESVSLLPDTTTHKVNQKLILHHKYTGGDITTFISTLQVLEAHKYVKPKVLGECQLDLASLIFQKNSESFTIPLESALDKNATISLSVNAANVVFKDSSVTSPSQTASDGLSQYHGTLPEMHLNSTTKSSNWEMINSEEIYRRINKMATKLSHIESEIQAKTRKLSKINHSNTDQMKLIKAHLENQIEQKDKQIRILTLQLDEMHTALALSHQRELEMAGQQVPGAPAPKSLGLIHEKDMDKYDGSMDSAFDRNTFLMKSSGGTSYVPQRFTSEQLKAMIGHDGKSKDYDYDNNRREPSPFNGPPSLNSTNAKSYGYVVRRHLPEVEKVSSVKPLSGGLAFGAHNYNNGSSKLDGRGGGNGSTGWSTEVRGTQMGSYAASRKPARALSSRSSIRNKSAVNNPYMARGSLTVPPSSPIGQKLSMMPHHMVDEGRRDLSKDGISHGNMLTTPGTMGLHVGTTPSMLTRQQKARSITYLSHGPHMLNSRSDLNQDQSSTGRDVRVRQMNSTFMLHHAGDTSAEQRIVVLENDLIKTKVALADSETQRDIDITNIINQTKKE</sequence>
<evidence type="ECO:0008006" key="4">
    <source>
        <dbReference type="Google" id="ProtNLM"/>
    </source>
</evidence>
<evidence type="ECO:0000313" key="3">
    <source>
        <dbReference type="Proteomes" id="UP001230268"/>
    </source>
</evidence>
<accession>A0AAD8PE21</accession>
<evidence type="ECO:0000313" key="2">
    <source>
        <dbReference type="EMBL" id="KAK1443042.1"/>
    </source>
</evidence>
<feature type="region of interest" description="Disordered" evidence="1">
    <location>
        <begin position="524"/>
        <end position="543"/>
    </location>
</feature>
<dbReference type="AlphaFoldDB" id="A0AAD8PE21"/>
<dbReference type="EMBL" id="JAVEPI010000003">
    <property type="protein sequence ID" value="KAK1443042.1"/>
    <property type="molecule type" value="Genomic_DNA"/>
</dbReference>
<dbReference type="Proteomes" id="UP001230268">
    <property type="component" value="Unassembled WGS sequence"/>
</dbReference>
<feature type="compositionally biased region" description="Basic and acidic residues" evidence="1">
    <location>
        <begin position="327"/>
        <end position="343"/>
    </location>
</feature>
<proteinExistence type="predicted"/>
<comment type="caution">
    <text evidence="2">The sequence shown here is derived from an EMBL/GenBank/DDBJ whole genome shotgun (WGS) entry which is preliminary data.</text>
</comment>
<protein>
    <recommendedName>
        <fullName evidence="4">C2 NT-type domain-containing protein</fullName>
    </recommendedName>
</protein>